<evidence type="ECO:0000256" key="1">
    <source>
        <dbReference type="SAM" id="MobiDB-lite"/>
    </source>
</evidence>
<dbReference type="EMBL" id="MU128952">
    <property type="protein sequence ID" value="KAF9515280.1"/>
    <property type="molecule type" value="Genomic_DNA"/>
</dbReference>
<sequence length="189" mass="20670">MDREEIWTSSSSAERIRELDIARLLQHAASSLQLLRVAHVDTDDDTGGVSLPEGEERSELFVQEATAYFQTLDALTLRRILADVRTRRITPSSINAPPPNFVPPTFGSGPLPNPSSETGTRGGPGVPDRGANTSVNFEPVGSTLQEARVERDAWRGIAETLSRMRMTVKVPPKTEESGVEDATLFMDHS</sequence>
<comment type="caution">
    <text evidence="2">The sequence shown here is derived from an EMBL/GenBank/DDBJ whole genome shotgun (WGS) entry which is preliminary data.</text>
</comment>
<name>A0A9P6B1H4_9AGAM</name>
<organism evidence="2 3">
    <name type="scientific">Hydnum rufescens UP504</name>
    <dbReference type="NCBI Taxonomy" id="1448309"/>
    <lineage>
        <taxon>Eukaryota</taxon>
        <taxon>Fungi</taxon>
        <taxon>Dikarya</taxon>
        <taxon>Basidiomycota</taxon>
        <taxon>Agaricomycotina</taxon>
        <taxon>Agaricomycetes</taxon>
        <taxon>Cantharellales</taxon>
        <taxon>Hydnaceae</taxon>
        <taxon>Hydnum</taxon>
    </lineage>
</organism>
<dbReference type="AlphaFoldDB" id="A0A9P6B1H4"/>
<evidence type="ECO:0000313" key="3">
    <source>
        <dbReference type="Proteomes" id="UP000886523"/>
    </source>
</evidence>
<reference evidence="2" key="1">
    <citation type="journal article" date="2020" name="Nat. Commun.">
        <title>Large-scale genome sequencing of mycorrhizal fungi provides insights into the early evolution of symbiotic traits.</title>
        <authorList>
            <person name="Miyauchi S."/>
            <person name="Kiss E."/>
            <person name="Kuo A."/>
            <person name="Drula E."/>
            <person name="Kohler A."/>
            <person name="Sanchez-Garcia M."/>
            <person name="Morin E."/>
            <person name="Andreopoulos B."/>
            <person name="Barry K.W."/>
            <person name="Bonito G."/>
            <person name="Buee M."/>
            <person name="Carver A."/>
            <person name="Chen C."/>
            <person name="Cichocki N."/>
            <person name="Clum A."/>
            <person name="Culley D."/>
            <person name="Crous P.W."/>
            <person name="Fauchery L."/>
            <person name="Girlanda M."/>
            <person name="Hayes R.D."/>
            <person name="Keri Z."/>
            <person name="LaButti K."/>
            <person name="Lipzen A."/>
            <person name="Lombard V."/>
            <person name="Magnuson J."/>
            <person name="Maillard F."/>
            <person name="Murat C."/>
            <person name="Nolan M."/>
            <person name="Ohm R.A."/>
            <person name="Pangilinan J."/>
            <person name="Pereira M.F."/>
            <person name="Perotto S."/>
            <person name="Peter M."/>
            <person name="Pfister S."/>
            <person name="Riley R."/>
            <person name="Sitrit Y."/>
            <person name="Stielow J.B."/>
            <person name="Szollosi G."/>
            <person name="Zifcakova L."/>
            <person name="Stursova M."/>
            <person name="Spatafora J.W."/>
            <person name="Tedersoo L."/>
            <person name="Vaario L.M."/>
            <person name="Yamada A."/>
            <person name="Yan M."/>
            <person name="Wang P."/>
            <person name="Xu J."/>
            <person name="Bruns T."/>
            <person name="Baldrian P."/>
            <person name="Vilgalys R."/>
            <person name="Dunand C."/>
            <person name="Henrissat B."/>
            <person name="Grigoriev I.V."/>
            <person name="Hibbett D."/>
            <person name="Nagy L.G."/>
            <person name="Martin F.M."/>
        </authorList>
    </citation>
    <scope>NUCLEOTIDE SEQUENCE</scope>
    <source>
        <strain evidence="2">UP504</strain>
    </source>
</reference>
<dbReference type="Proteomes" id="UP000886523">
    <property type="component" value="Unassembled WGS sequence"/>
</dbReference>
<feature type="region of interest" description="Disordered" evidence="1">
    <location>
        <begin position="92"/>
        <end position="137"/>
    </location>
</feature>
<protein>
    <recommendedName>
        <fullName evidence="4">Mediator complex subunit 11</fullName>
    </recommendedName>
</protein>
<accession>A0A9P6B1H4</accession>
<proteinExistence type="predicted"/>
<gene>
    <name evidence="2" type="ORF">BS47DRAFT_1381612</name>
</gene>
<keyword evidence="3" id="KW-1185">Reference proteome</keyword>
<dbReference type="OrthoDB" id="3358442at2759"/>
<feature type="region of interest" description="Disordered" evidence="1">
    <location>
        <begin position="170"/>
        <end position="189"/>
    </location>
</feature>
<evidence type="ECO:0008006" key="4">
    <source>
        <dbReference type="Google" id="ProtNLM"/>
    </source>
</evidence>
<evidence type="ECO:0000313" key="2">
    <source>
        <dbReference type="EMBL" id="KAF9515280.1"/>
    </source>
</evidence>